<dbReference type="RefSeq" id="XP_007332192.1">
    <property type="nucleotide sequence ID" value="XM_007332130.1"/>
</dbReference>
<dbReference type="InParanoid" id="K5X239"/>
<dbReference type="Proteomes" id="UP000008493">
    <property type="component" value="Unassembled WGS sequence"/>
</dbReference>
<protein>
    <submittedName>
        <fullName evidence="1">Uncharacterized protein</fullName>
    </submittedName>
</protein>
<evidence type="ECO:0000313" key="1">
    <source>
        <dbReference type="EMBL" id="EKM77203.1"/>
    </source>
</evidence>
<keyword evidence="2" id="KW-1185">Reference proteome</keyword>
<proteinExistence type="predicted"/>
<name>K5X239_AGABU</name>
<dbReference type="AlphaFoldDB" id="K5X239"/>
<dbReference type="GeneID" id="18832167"/>
<dbReference type="HOGENOM" id="CLU_3068064_0_0_1"/>
<gene>
    <name evidence="1" type="ORF">AGABI1DRAFT_86761</name>
</gene>
<accession>K5X239</accession>
<evidence type="ECO:0000313" key="2">
    <source>
        <dbReference type="Proteomes" id="UP000008493"/>
    </source>
</evidence>
<dbReference type="EMBL" id="JH971397">
    <property type="protein sequence ID" value="EKM77203.1"/>
    <property type="molecule type" value="Genomic_DNA"/>
</dbReference>
<reference evidence="2" key="1">
    <citation type="journal article" date="2012" name="Proc. Natl. Acad. Sci. U.S.A.">
        <title>Genome sequence of the button mushroom Agaricus bisporus reveals mechanisms governing adaptation to a humic-rich ecological niche.</title>
        <authorList>
            <person name="Morin E."/>
            <person name="Kohler A."/>
            <person name="Baker A.R."/>
            <person name="Foulongne-Oriol M."/>
            <person name="Lombard V."/>
            <person name="Nagy L.G."/>
            <person name="Ohm R.A."/>
            <person name="Patyshakuliyeva A."/>
            <person name="Brun A."/>
            <person name="Aerts A.L."/>
            <person name="Bailey A.M."/>
            <person name="Billette C."/>
            <person name="Coutinho P.M."/>
            <person name="Deakin G."/>
            <person name="Doddapaneni H."/>
            <person name="Floudas D."/>
            <person name="Grimwood J."/>
            <person name="Hilden K."/>
            <person name="Kuees U."/>
            <person name="LaButti K.M."/>
            <person name="Lapidus A."/>
            <person name="Lindquist E.A."/>
            <person name="Lucas S.M."/>
            <person name="Murat C."/>
            <person name="Riley R.W."/>
            <person name="Salamov A.A."/>
            <person name="Schmutz J."/>
            <person name="Subramanian V."/>
            <person name="Woesten H.A.B."/>
            <person name="Xu J."/>
            <person name="Eastwood D.C."/>
            <person name="Foster G.D."/>
            <person name="Sonnenberg A.S."/>
            <person name="Cullen D."/>
            <person name="de Vries R.P."/>
            <person name="Lundell T."/>
            <person name="Hibbett D.S."/>
            <person name="Henrissat B."/>
            <person name="Burton K.S."/>
            <person name="Kerrigan R.W."/>
            <person name="Challen M.P."/>
            <person name="Grigoriev I.V."/>
            <person name="Martin F."/>
        </authorList>
    </citation>
    <scope>NUCLEOTIDE SEQUENCE [LARGE SCALE GENOMIC DNA]</scope>
    <source>
        <strain evidence="2">JB137-S8 / ATCC MYA-4627 / FGSC 10392</strain>
    </source>
</reference>
<dbReference type="KEGG" id="abp:AGABI1DRAFT86761"/>
<sequence>MSAINHSEHPIFAARDAEFHDILLKPLRFGCKTQSQTFSNGLIDVLLQGPLLI</sequence>
<organism evidence="1 2">
    <name type="scientific">Agaricus bisporus var. burnettii (strain JB137-S8 / ATCC MYA-4627 / FGSC 10392)</name>
    <name type="common">White button mushroom</name>
    <dbReference type="NCBI Taxonomy" id="597362"/>
    <lineage>
        <taxon>Eukaryota</taxon>
        <taxon>Fungi</taxon>
        <taxon>Dikarya</taxon>
        <taxon>Basidiomycota</taxon>
        <taxon>Agaricomycotina</taxon>
        <taxon>Agaricomycetes</taxon>
        <taxon>Agaricomycetidae</taxon>
        <taxon>Agaricales</taxon>
        <taxon>Agaricineae</taxon>
        <taxon>Agaricaceae</taxon>
        <taxon>Agaricus</taxon>
    </lineage>
</organism>